<proteinExistence type="predicted"/>
<organism evidence="1 2">
    <name type="scientific">Blattamonas nauphoetae</name>
    <dbReference type="NCBI Taxonomy" id="2049346"/>
    <lineage>
        <taxon>Eukaryota</taxon>
        <taxon>Metamonada</taxon>
        <taxon>Preaxostyla</taxon>
        <taxon>Oxymonadida</taxon>
        <taxon>Blattamonas</taxon>
    </lineage>
</organism>
<accession>A0ABQ9WT97</accession>
<sequence>MESLLFEPEIVDSLLLQDEFFFISTFTLFGLSTPPSAVFTTLARIALHPDFRIASASLVALYNPINPNPPAFALLPSPIFPSSSPNQQYSGHSFLSALTKKLRIVFSEFQRHLPTDPSHLSKFIQFTNDNPHFIKSSLDFCVFSLRIQALLLRANPPIEVDSEIIRELLLFVKEAHTTILTNISNIDTLIASLPSDSTRTTPLVSEDDTPMTESLIQLRDDCEDFVRDGWSFIANLTFSFTDPHKSLFQTIILNDPSFPDLILNSLKLTDPDIRLITVGTLTNITNDFPWMRAKFMTANLVDRMFETVDFVSLPLSESETLFYLTHFITWLLEPIGDDEEAKFKQYRFIRVSVFEPAKKFFAFIFHNSDTLTLNELEQTQLERHLCRIHNHIKNMELLSDEHDPDFVSDLVRWEMQTMVEMENEGHFRIVFKSLLNRTQEWNRDKPERQKRREVHMREEGWDDAFELRVVGIEMGTKRKLKTLARKFRIELTFNADEL</sequence>
<keyword evidence="2" id="KW-1185">Reference proteome</keyword>
<reference evidence="1 2" key="1">
    <citation type="journal article" date="2022" name="bioRxiv">
        <title>Genomics of Preaxostyla Flagellates Illuminates Evolutionary Transitions and the Path Towards Mitochondrial Loss.</title>
        <authorList>
            <person name="Novak L.V.F."/>
            <person name="Treitli S.C."/>
            <person name="Pyrih J."/>
            <person name="Halakuc P."/>
            <person name="Pipaliya S.V."/>
            <person name="Vacek V."/>
            <person name="Brzon O."/>
            <person name="Soukal P."/>
            <person name="Eme L."/>
            <person name="Dacks J.B."/>
            <person name="Karnkowska A."/>
            <person name="Elias M."/>
            <person name="Hampl V."/>
        </authorList>
    </citation>
    <scope>NUCLEOTIDE SEQUENCE [LARGE SCALE GENOMIC DNA]</scope>
    <source>
        <strain evidence="1">NAU3</strain>
        <tissue evidence="1">Gut</tissue>
    </source>
</reference>
<gene>
    <name evidence="1" type="ORF">BLNAU_22364</name>
</gene>
<evidence type="ECO:0000313" key="2">
    <source>
        <dbReference type="Proteomes" id="UP001281761"/>
    </source>
</evidence>
<comment type="caution">
    <text evidence="1">The sequence shown here is derived from an EMBL/GenBank/DDBJ whole genome shotgun (WGS) entry which is preliminary data.</text>
</comment>
<name>A0ABQ9WT97_9EUKA</name>
<dbReference type="EMBL" id="JARBJD010000387">
    <property type="protein sequence ID" value="KAK2942722.1"/>
    <property type="molecule type" value="Genomic_DNA"/>
</dbReference>
<dbReference type="Proteomes" id="UP001281761">
    <property type="component" value="Unassembled WGS sequence"/>
</dbReference>
<protein>
    <submittedName>
        <fullName evidence="1">Uncharacterized protein</fullName>
    </submittedName>
</protein>
<evidence type="ECO:0000313" key="1">
    <source>
        <dbReference type="EMBL" id="KAK2942722.1"/>
    </source>
</evidence>
<dbReference type="InterPro" id="IPR016024">
    <property type="entry name" value="ARM-type_fold"/>
</dbReference>
<dbReference type="SUPFAM" id="SSF48371">
    <property type="entry name" value="ARM repeat"/>
    <property type="match status" value="1"/>
</dbReference>